<comment type="subcellular location">
    <subcellularLocation>
        <location evidence="1">Host cytoplasm</location>
    </subcellularLocation>
    <subcellularLocation>
        <location evidence="2">Virion</location>
    </subcellularLocation>
</comment>
<evidence type="ECO:0000256" key="1">
    <source>
        <dbReference type="ARBA" id="ARBA00004192"/>
    </source>
</evidence>
<sequence>MASNDAAPSNDGAAGLVPESNNEVMALEPVAGASLAAPVTGQTNIIDPWIRMNFVQAPNGEFTVSPRNSPGEVLLNLELGPELNPYLAHLSRMYNGYAGGMEVQIMLAGNAFTAGKLIFAAVPPYNRRC</sequence>
<keyword evidence="4" id="KW-1035">Host cytoplasm</keyword>
<evidence type="ECO:0000256" key="2">
    <source>
        <dbReference type="ARBA" id="ARBA00004328"/>
    </source>
</evidence>
<protein>
    <submittedName>
        <fullName evidence="6">Capsid</fullName>
    </submittedName>
</protein>
<evidence type="ECO:0000313" key="6">
    <source>
        <dbReference type="EMBL" id="ACL14993.1"/>
    </source>
</evidence>
<reference evidence="6" key="1">
    <citation type="submission" date="2008-10" db="EMBL/GenBank/DDBJ databases">
        <authorList>
            <person name="Podkolzin A."/>
            <person name="Abramycheva N."/>
            <person name="Braslavskaya S."/>
            <person name="Fenske E."/>
        </authorList>
    </citation>
    <scope>NUCLEOTIDE SEQUENCE</scope>
    <source>
        <strain evidence="6">6894</strain>
    </source>
</reference>
<dbReference type="SUPFAM" id="SSF88633">
    <property type="entry name" value="Positive stranded ssRNA viruses"/>
    <property type="match status" value="1"/>
</dbReference>
<dbReference type="Pfam" id="PF00915">
    <property type="entry name" value="Calici_coat"/>
    <property type="match status" value="1"/>
</dbReference>
<organism evidence="6">
    <name type="scientific">Norovirus Hu/GII/2005/6894/Chelyabinsk/RUS</name>
    <dbReference type="NCBI Taxonomy" id="572449"/>
    <lineage>
        <taxon>Viruses</taxon>
        <taxon>Riboviria</taxon>
        <taxon>Orthornavirae</taxon>
        <taxon>Pisuviricota</taxon>
        <taxon>Pisoniviricetes</taxon>
        <taxon>Picornavirales</taxon>
        <taxon>Caliciviridae</taxon>
        <taxon>Norovirus</taxon>
        <taxon>Norovirus norwalkense</taxon>
        <taxon>Norwalk virus</taxon>
    </lineage>
</organism>
<name>B8XIP4_NORV</name>
<evidence type="ECO:0000256" key="4">
    <source>
        <dbReference type="ARBA" id="ARBA00023200"/>
    </source>
</evidence>
<dbReference type="InterPro" id="IPR004005">
    <property type="entry name" value="Calicivirus_coat"/>
</dbReference>
<dbReference type="InterPro" id="IPR029053">
    <property type="entry name" value="Viral_coat"/>
</dbReference>
<dbReference type="EMBL" id="FJ383838">
    <property type="protein sequence ID" value="ACL14993.1"/>
    <property type="molecule type" value="Genomic_RNA"/>
</dbReference>
<evidence type="ECO:0000259" key="5">
    <source>
        <dbReference type="Pfam" id="PF00915"/>
    </source>
</evidence>
<dbReference type="Gene3D" id="2.60.120.20">
    <property type="match status" value="1"/>
</dbReference>
<dbReference type="GO" id="GO:0044423">
    <property type="term" value="C:virion component"/>
    <property type="evidence" value="ECO:0007669"/>
    <property type="project" value="UniProtKB-KW"/>
</dbReference>
<dbReference type="GO" id="GO:0030430">
    <property type="term" value="C:host cell cytoplasm"/>
    <property type="evidence" value="ECO:0007669"/>
    <property type="project" value="UniProtKB-SubCell"/>
</dbReference>
<proteinExistence type="predicted"/>
<feature type="domain" description="Calicivirus coat protein" evidence="5">
    <location>
        <begin position="10"/>
        <end position="124"/>
    </location>
</feature>
<accession>B8XIP4</accession>
<evidence type="ECO:0000256" key="3">
    <source>
        <dbReference type="ARBA" id="ARBA00022844"/>
    </source>
</evidence>
<keyword evidence="3" id="KW-0946">Virion</keyword>